<dbReference type="OrthoDB" id="9800506at2"/>
<dbReference type="InterPro" id="IPR000944">
    <property type="entry name" value="Tscrpt_reg_Rrf2"/>
</dbReference>
<sequence length="137" mass="14681">MRKDNRLSRMLHVLIHMQLRGGSTTSETLALMLNTNPVVVRRVMAGLRQHGYVRSEGGHHGGWTLACELSSLTVLDVHRALGAPEVLAVGLAADHPACPVERAVTLTLGTALRATELALLDRLGHLTVADIAAELVV</sequence>
<dbReference type="EMBL" id="CP039690">
    <property type="protein sequence ID" value="QCI63206.1"/>
    <property type="molecule type" value="Genomic_DNA"/>
</dbReference>
<dbReference type="SUPFAM" id="SSF46785">
    <property type="entry name" value="Winged helix' DNA-binding domain"/>
    <property type="match status" value="1"/>
</dbReference>
<protein>
    <submittedName>
        <fullName evidence="1">Rrf2 family transcriptional regulator</fullName>
    </submittedName>
</protein>
<dbReference type="RefSeq" id="WP_136958667.1">
    <property type="nucleotide sequence ID" value="NZ_CP039690.1"/>
</dbReference>
<dbReference type="AlphaFoldDB" id="A0A4D7B143"/>
<dbReference type="KEGG" id="pstg:E8M01_02510"/>
<organism evidence="1 2">
    <name type="scientific">Phreatobacter stygius</name>
    <dbReference type="NCBI Taxonomy" id="1940610"/>
    <lineage>
        <taxon>Bacteria</taxon>
        <taxon>Pseudomonadati</taxon>
        <taxon>Pseudomonadota</taxon>
        <taxon>Alphaproteobacteria</taxon>
        <taxon>Hyphomicrobiales</taxon>
        <taxon>Phreatobacteraceae</taxon>
        <taxon>Phreatobacter</taxon>
    </lineage>
</organism>
<keyword evidence="2" id="KW-1185">Reference proteome</keyword>
<dbReference type="Pfam" id="PF02082">
    <property type="entry name" value="Rrf2"/>
    <property type="match status" value="1"/>
</dbReference>
<dbReference type="InterPro" id="IPR036388">
    <property type="entry name" value="WH-like_DNA-bd_sf"/>
</dbReference>
<gene>
    <name evidence="1" type="ORF">E8M01_02510</name>
</gene>
<dbReference type="GO" id="GO:0003700">
    <property type="term" value="F:DNA-binding transcription factor activity"/>
    <property type="evidence" value="ECO:0007669"/>
    <property type="project" value="TreeGrafter"/>
</dbReference>
<dbReference type="Proteomes" id="UP000298781">
    <property type="component" value="Chromosome"/>
</dbReference>
<evidence type="ECO:0000313" key="2">
    <source>
        <dbReference type="Proteomes" id="UP000298781"/>
    </source>
</evidence>
<evidence type="ECO:0000313" key="1">
    <source>
        <dbReference type="EMBL" id="QCI63206.1"/>
    </source>
</evidence>
<dbReference type="GO" id="GO:0005829">
    <property type="term" value="C:cytosol"/>
    <property type="evidence" value="ECO:0007669"/>
    <property type="project" value="TreeGrafter"/>
</dbReference>
<dbReference type="Gene3D" id="1.10.10.10">
    <property type="entry name" value="Winged helix-like DNA-binding domain superfamily/Winged helix DNA-binding domain"/>
    <property type="match status" value="1"/>
</dbReference>
<dbReference type="PROSITE" id="PS51197">
    <property type="entry name" value="HTH_RRF2_2"/>
    <property type="match status" value="1"/>
</dbReference>
<proteinExistence type="predicted"/>
<accession>A0A4D7B143</accession>
<dbReference type="PANTHER" id="PTHR33221:SF15">
    <property type="entry name" value="HTH-TYPE TRANSCRIPTIONAL REGULATOR YWGB-RELATED"/>
    <property type="match status" value="1"/>
</dbReference>
<reference evidence="1 2" key="1">
    <citation type="submission" date="2019-04" db="EMBL/GenBank/DDBJ databases">
        <title>Phreatobacter aquaticus sp. nov.</title>
        <authorList>
            <person name="Choi A."/>
        </authorList>
    </citation>
    <scope>NUCLEOTIDE SEQUENCE [LARGE SCALE GENOMIC DNA]</scope>
    <source>
        <strain evidence="1 2">KCTC 52518</strain>
    </source>
</reference>
<dbReference type="PANTHER" id="PTHR33221">
    <property type="entry name" value="WINGED HELIX-TURN-HELIX TRANSCRIPTIONAL REGULATOR, RRF2 FAMILY"/>
    <property type="match status" value="1"/>
</dbReference>
<dbReference type="InterPro" id="IPR036390">
    <property type="entry name" value="WH_DNA-bd_sf"/>
</dbReference>
<name>A0A4D7B143_9HYPH</name>